<feature type="domain" description="Hydrazine synthase alpha subunit middle" evidence="2">
    <location>
        <begin position="585"/>
        <end position="675"/>
    </location>
</feature>
<dbReference type="RefSeq" id="WP_136061059.1">
    <property type="nucleotide sequence ID" value="NZ_CAAHFH010000001.1"/>
</dbReference>
<dbReference type="Gene3D" id="2.120.10.30">
    <property type="entry name" value="TolB, C-terminal domain"/>
    <property type="match status" value="1"/>
</dbReference>
<name>A0A6C2UJR8_9BACT</name>
<dbReference type="PANTHER" id="PTHR23150">
    <property type="entry name" value="SULFATASE MODIFYING FACTOR 1, 2"/>
    <property type="match status" value="1"/>
</dbReference>
<evidence type="ECO:0000313" key="4">
    <source>
        <dbReference type="Proteomes" id="UP000346198"/>
    </source>
</evidence>
<dbReference type="SUPFAM" id="SSF56436">
    <property type="entry name" value="C-type lectin-like"/>
    <property type="match status" value="1"/>
</dbReference>
<dbReference type="PANTHER" id="PTHR23150:SF19">
    <property type="entry name" value="FORMYLGLYCINE-GENERATING ENZYME"/>
    <property type="match status" value="1"/>
</dbReference>
<evidence type="ECO:0000259" key="2">
    <source>
        <dbReference type="Pfam" id="PF18582"/>
    </source>
</evidence>
<evidence type="ECO:0000259" key="1">
    <source>
        <dbReference type="Pfam" id="PF03781"/>
    </source>
</evidence>
<dbReference type="InterPro" id="IPR036280">
    <property type="entry name" value="Multihaem_cyt_sf"/>
</dbReference>
<proteinExistence type="predicted"/>
<dbReference type="InterPro" id="IPR005532">
    <property type="entry name" value="SUMF_dom"/>
</dbReference>
<feature type="domain" description="Sulfatase-modifying factor enzyme-like" evidence="1">
    <location>
        <begin position="910"/>
        <end position="1130"/>
    </location>
</feature>
<dbReference type="Pfam" id="PF18582">
    <property type="entry name" value="HZS_alpha"/>
    <property type="match status" value="1"/>
</dbReference>
<dbReference type="InterPro" id="IPR016187">
    <property type="entry name" value="CTDL_fold"/>
</dbReference>
<dbReference type="Proteomes" id="UP000346198">
    <property type="component" value="Unassembled WGS sequence"/>
</dbReference>
<organism evidence="3 4">
    <name type="scientific">Pontiella sulfatireligans</name>
    <dbReference type="NCBI Taxonomy" id="2750658"/>
    <lineage>
        <taxon>Bacteria</taxon>
        <taxon>Pseudomonadati</taxon>
        <taxon>Kiritimatiellota</taxon>
        <taxon>Kiritimatiellia</taxon>
        <taxon>Kiritimatiellales</taxon>
        <taxon>Pontiellaceae</taxon>
        <taxon>Pontiella</taxon>
    </lineage>
</organism>
<dbReference type="SUPFAM" id="SSF48695">
    <property type="entry name" value="Multiheme cytochromes"/>
    <property type="match status" value="1"/>
</dbReference>
<dbReference type="GO" id="GO:0120147">
    <property type="term" value="F:formylglycine-generating oxidase activity"/>
    <property type="evidence" value="ECO:0007669"/>
    <property type="project" value="TreeGrafter"/>
</dbReference>
<reference evidence="3 4" key="1">
    <citation type="submission" date="2019-04" db="EMBL/GenBank/DDBJ databases">
        <authorList>
            <person name="Van Vliet M D."/>
        </authorList>
    </citation>
    <scope>NUCLEOTIDE SEQUENCE [LARGE SCALE GENOMIC DNA]</scope>
    <source>
        <strain evidence="3 4">F21</strain>
    </source>
</reference>
<dbReference type="InterPro" id="IPR011042">
    <property type="entry name" value="6-blade_b-propeller_TolB-like"/>
</dbReference>
<dbReference type="SUPFAM" id="SSF69304">
    <property type="entry name" value="Tricorn protease N-terminal domain"/>
    <property type="match status" value="1"/>
</dbReference>
<protein>
    <submittedName>
        <fullName evidence="3">Uncharacterized protein</fullName>
    </submittedName>
</protein>
<dbReference type="InterPro" id="IPR051043">
    <property type="entry name" value="Sulfatase_Mod_Factor_Kinase"/>
</dbReference>
<sequence length="1136" mass="127819">MRFIELLLLATCACATAIPLEDAVWFENRKPQSWPCAVEEGRPDWKPFDLPVRTARTVSLREGEPVVLSTRFEHPQTASQGLVLVGGNQAELACNGKPLEPIRADTREPLYALPLVKGKNTLSIRFQQPQSGHAQIHLSPVELDYVLPSAKGQLQALWRSVDHLASEHPSYPAQRIRKAIKKLSKQVEAPDIMEKVRALQLDALVKNNPVIDFNNILLRRTKRTDHPPNWKGNTGIRKDGYGNEIARLSLDDLSLQTVYRPKDGSFFTGDLNLRFDAQKMLLSSICPEDHTWQVFELETDGTGLRQVTQSVGPDVDNYNGIYLPDGNLIFCSTANMTGIPCIGGSDNVGTLYTCDQEGKNIRQLTFEQDADWYPWVMDDGKVMYLRWEYTDNSHYFTRILMTMNPDGSQQRSIYGSNSYWPSTLFYAKNIPGSSSQFTAIVSGHHGIDREGELVLFDVRNGETDTAGVVQRIPGYGKKVEGIVRDKYAVGNWPRFLHPYPLSDTYFLAAGRLSPAGRWGIYLLDRFDNIVLLKEEPKLSLFEPVPLKPRTPPPVMASRIRPEADDAVLYIQDIYEGPGLAGLPRGSVKQLRLLTYSYAYRSMGGHNALTIEGGWDTKRILGTVPVADDGSVMVHVPHSTPISIQPLDENGAALQLMRSWLVAMPGESLSCVGCHESARTSPLQRASLAMRQGPQNLTPWRNEKPHGFSFLREIQPILDRSCVGCHDGEKEDRPNFQSLEPIRGGREFAGSYHALHPFVRRPGSESDFALLTPMDYHASTSELVQLLERGHHGVELSEDDWKTLLTWIDLNVPYHATWASLKGDSKVDPIAARARELRKLYTGLVDDPEWMPAPQDRPAFVKSKKKVRRPKPALMKGLPFNEAKARKMQGKKTSHTLKLSENCGINLRRIPTVENESFWMAEAEITNEQFRQFNAGHNSRSIDQQWKDHVFAGYHADEPQMPAIRVSWNEAMAFCEWLSEKTGQKVTLPTEKQWEWACRAGSAEPFFYGTTGHETFANLADASIGDLAVRGIDPKPVSEKKRSPLNDFVPRDASFNDGQLTPIGTKLYEPNAWGLYDMHGNVAEWTRSDYEGGRKAVRGGSWRDRPERATATFRIGYAPYQKVFNVGFRVIIEKPEK</sequence>
<dbReference type="Pfam" id="PF03781">
    <property type="entry name" value="FGE-sulfatase"/>
    <property type="match status" value="1"/>
</dbReference>
<dbReference type="EMBL" id="CAAHFH010000001">
    <property type="protein sequence ID" value="VGO19677.1"/>
    <property type="molecule type" value="Genomic_DNA"/>
</dbReference>
<accession>A0A6C2UJR8</accession>
<gene>
    <name evidence="3" type="ORF">SCARR_01736</name>
</gene>
<dbReference type="InterPro" id="IPR042095">
    <property type="entry name" value="SUMF_sf"/>
</dbReference>
<dbReference type="InterPro" id="IPR040698">
    <property type="entry name" value="HZS_alpha_mid"/>
</dbReference>
<keyword evidence="4" id="KW-1185">Reference proteome</keyword>
<evidence type="ECO:0000313" key="3">
    <source>
        <dbReference type="EMBL" id="VGO19677.1"/>
    </source>
</evidence>
<dbReference type="Gene3D" id="3.90.1580.10">
    <property type="entry name" value="paralog of FGE (formylglycine-generating enzyme)"/>
    <property type="match status" value="1"/>
</dbReference>
<dbReference type="AlphaFoldDB" id="A0A6C2UJR8"/>